<dbReference type="Pfam" id="PF13424">
    <property type="entry name" value="TPR_12"/>
    <property type="match status" value="2"/>
</dbReference>
<evidence type="ECO:0000313" key="4">
    <source>
        <dbReference type="Proteomes" id="UP001500280"/>
    </source>
</evidence>
<dbReference type="RefSeq" id="WP_344159062.1">
    <property type="nucleotide sequence ID" value="NZ_BAAANF010000019.1"/>
</dbReference>
<proteinExistence type="predicted"/>
<dbReference type="InterPro" id="IPR006652">
    <property type="entry name" value="Kelch_1"/>
</dbReference>
<dbReference type="InterPro" id="IPR019734">
    <property type="entry name" value="TPR_rpt"/>
</dbReference>
<evidence type="ECO:0000256" key="1">
    <source>
        <dbReference type="ARBA" id="ARBA00022441"/>
    </source>
</evidence>
<dbReference type="SMART" id="SM00028">
    <property type="entry name" value="TPR"/>
    <property type="match status" value="5"/>
</dbReference>
<dbReference type="InterPro" id="IPR011990">
    <property type="entry name" value="TPR-like_helical_dom_sf"/>
</dbReference>
<dbReference type="Proteomes" id="UP001500280">
    <property type="component" value="Unassembled WGS sequence"/>
</dbReference>
<dbReference type="Gene3D" id="2.130.10.80">
    <property type="entry name" value="Galactose oxidase/kelch, beta-propeller"/>
    <property type="match status" value="2"/>
</dbReference>
<dbReference type="Gene3D" id="1.25.40.10">
    <property type="entry name" value="Tetratricopeptide repeat domain"/>
    <property type="match status" value="3"/>
</dbReference>
<evidence type="ECO:0008006" key="5">
    <source>
        <dbReference type="Google" id="ProtNLM"/>
    </source>
</evidence>
<dbReference type="SUPFAM" id="SSF48452">
    <property type="entry name" value="TPR-like"/>
    <property type="match status" value="2"/>
</dbReference>
<evidence type="ECO:0000313" key="3">
    <source>
        <dbReference type="EMBL" id="GAA1704240.1"/>
    </source>
</evidence>
<gene>
    <name evidence="3" type="ORF">GCM10009745_59690</name>
</gene>
<dbReference type="InterPro" id="IPR015915">
    <property type="entry name" value="Kelch-typ_b-propeller"/>
</dbReference>
<comment type="caution">
    <text evidence="3">The sequence shown here is derived from an EMBL/GenBank/DDBJ whole genome shotgun (WGS) entry which is preliminary data.</text>
</comment>
<dbReference type="Gene3D" id="2.120.10.80">
    <property type="entry name" value="Kelch-type beta propeller"/>
    <property type="match status" value="1"/>
</dbReference>
<dbReference type="PANTHER" id="PTHR46344">
    <property type="entry name" value="OS02G0202900 PROTEIN"/>
    <property type="match status" value="1"/>
</dbReference>
<dbReference type="Pfam" id="PF24681">
    <property type="entry name" value="Kelch_KLHDC2_KLHL20_DRC7"/>
    <property type="match status" value="1"/>
</dbReference>
<organism evidence="3 4">
    <name type="scientific">Kribbella yunnanensis</name>
    <dbReference type="NCBI Taxonomy" id="190194"/>
    <lineage>
        <taxon>Bacteria</taxon>
        <taxon>Bacillati</taxon>
        <taxon>Actinomycetota</taxon>
        <taxon>Actinomycetes</taxon>
        <taxon>Propionibacteriales</taxon>
        <taxon>Kribbellaceae</taxon>
        <taxon>Kribbella</taxon>
    </lineage>
</organism>
<name>A0ABP4UES0_9ACTN</name>
<accession>A0ABP4UES0</accession>
<keyword evidence="2" id="KW-0677">Repeat</keyword>
<dbReference type="InterPro" id="IPR037293">
    <property type="entry name" value="Gal_Oxidase_central_sf"/>
</dbReference>
<keyword evidence="4" id="KW-1185">Reference proteome</keyword>
<dbReference type="SMART" id="SM00612">
    <property type="entry name" value="Kelch"/>
    <property type="match status" value="6"/>
</dbReference>
<dbReference type="SUPFAM" id="SSF117281">
    <property type="entry name" value="Kelch motif"/>
    <property type="match status" value="2"/>
</dbReference>
<dbReference type="EMBL" id="BAAANF010000019">
    <property type="protein sequence ID" value="GAA1704240.1"/>
    <property type="molecule type" value="Genomic_DNA"/>
</dbReference>
<evidence type="ECO:0000256" key="2">
    <source>
        <dbReference type="ARBA" id="ARBA00022737"/>
    </source>
</evidence>
<protein>
    <recommendedName>
        <fullName evidence="5">Tetratricopeptide repeat protein</fullName>
    </recommendedName>
</protein>
<keyword evidence="1" id="KW-0880">Kelch repeat</keyword>
<dbReference type="PANTHER" id="PTHR46344:SF27">
    <property type="entry name" value="KELCH REPEAT SUPERFAMILY PROTEIN"/>
    <property type="match status" value="1"/>
</dbReference>
<sequence length="755" mass="80640">MQTSTASWYPAGELPVARGLFGDEAAVLKDGRVMVVGGADGRRTALDDAAIYDPDTNQWSATGGLVTARRSHTTTVLPSGKVLVVGGETGALTFPFDGLATAELWDPASESWTETGSLRDARWGHTATLLPNGTVLVAGGAGARTSQSYRSLASAEIFDPETEKWTPTVDMVDQRTSHSAVQLADGRVLVIGGFLATERGDGVTLSFCELYDVRTGRWTPTGSLAVPRGSHTATVLADGSVLVTGGWPPKVPIDWNFQEYSLWSAERFEPATGLWSPDTNLPAGRAQHRAVRLKSGEVLLTGGTEAANVVTGYPSTLLYDARLRTWTQVAAMSTGRFGFGLLALADGRALAIGGVESSGSALPVPGNDAMLVTAETFGAYQEPQPPTQDELDTWLRLGEEWSRMAAVHHTEKREADAVAAEQKAAVFFLRLRRAKPPTYTWRWAHSAVFLGVYLSYAGQHDKAADSVIAAIEACREVGDRPREAWAAGNLAAIRDRAGRPAAAVEAQRQARTIYADLATGDPTYRGTLARAEVFLGVYLARAAQYDEAVAVTRHAIGLYQALGDRDLTAWANTNLASHCAAANRYQDAVVAQTEARRIYRELAATDPKYRPILASTNVVLGGLLIHIPQYDEAIAATQEGIDIYRSAADRPQLAWALGNLRTVAQAATRLPEAIAAAQESRDIYAELTVANPAYRPLTADAAYRLGGVLKAAGQRPAALSAAREAVALYEQLTATDPTYSGHLTAARNLVTELGG</sequence>
<reference evidence="4" key="1">
    <citation type="journal article" date="2019" name="Int. J. Syst. Evol. Microbiol.">
        <title>The Global Catalogue of Microorganisms (GCM) 10K type strain sequencing project: providing services to taxonomists for standard genome sequencing and annotation.</title>
        <authorList>
            <consortium name="The Broad Institute Genomics Platform"/>
            <consortium name="The Broad Institute Genome Sequencing Center for Infectious Disease"/>
            <person name="Wu L."/>
            <person name="Ma J."/>
        </authorList>
    </citation>
    <scope>NUCLEOTIDE SEQUENCE [LARGE SCALE GENOMIC DNA]</scope>
    <source>
        <strain evidence="4">JCM 14307</strain>
    </source>
</reference>